<keyword evidence="4" id="KW-1185">Reference proteome</keyword>
<protein>
    <recommendedName>
        <fullName evidence="2">Flavodoxin-like domain-containing protein</fullName>
    </recommendedName>
</protein>
<dbReference type="OMA" id="KFADGNP"/>
<dbReference type="GO" id="GO:0003955">
    <property type="term" value="F:NAD(P)H dehydrogenase (quinone) activity"/>
    <property type="evidence" value="ECO:0007669"/>
    <property type="project" value="InterPro"/>
</dbReference>
<dbReference type="InterPro" id="IPR010089">
    <property type="entry name" value="Flavoprotein_WrbA-like"/>
</dbReference>
<sequence length="213" mass="23044">MAIEVADGLKEAGCEVHIKQVPETLSEEVLKKMYAVDQKSAKDHPLAKVEELPDYDGFMFGIPTRYGTMPAQWKAFWDATGGLWQKGALVGKPAGIFFSTSTLGGGQETTALTTLTALTHHGLLFVPLGYTTPDLMNLSEVHGGRFVTLLKTFSFFFVGKERETLLLTAPYGAGTLSGTDGKRQPSDLEKRVARHHGAHVGHVIAALFNGKGK</sequence>
<evidence type="ECO:0000256" key="1">
    <source>
        <dbReference type="ARBA" id="ARBA00006961"/>
    </source>
</evidence>
<organism evidence="3 4">
    <name type="scientific">Reticulomyxa filosa</name>
    <dbReference type="NCBI Taxonomy" id="46433"/>
    <lineage>
        <taxon>Eukaryota</taxon>
        <taxon>Sar</taxon>
        <taxon>Rhizaria</taxon>
        <taxon>Retaria</taxon>
        <taxon>Foraminifera</taxon>
        <taxon>Monothalamids</taxon>
        <taxon>Reticulomyxidae</taxon>
        <taxon>Reticulomyxa</taxon>
    </lineage>
</organism>
<evidence type="ECO:0000313" key="4">
    <source>
        <dbReference type="Proteomes" id="UP000023152"/>
    </source>
</evidence>
<dbReference type="GO" id="GO:0016020">
    <property type="term" value="C:membrane"/>
    <property type="evidence" value="ECO:0007669"/>
    <property type="project" value="TreeGrafter"/>
</dbReference>
<evidence type="ECO:0000259" key="2">
    <source>
        <dbReference type="PROSITE" id="PS50902"/>
    </source>
</evidence>
<evidence type="ECO:0000313" key="3">
    <source>
        <dbReference type="EMBL" id="ETO14497.1"/>
    </source>
</evidence>
<dbReference type="PANTHER" id="PTHR30546">
    <property type="entry name" value="FLAVODOXIN-RELATED PROTEIN WRBA-RELATED"/>
    <property type="match status" value="1"/>
</dbReference>
<comment type="caution">
    <text evidence="3">The sequence shown here is derived from an EMBL/GenBank/DDBJ whole genome shotgun (WGS) entry which is preliminary data.</text>
</comment>
<dbReference type="OrthoDB" id="504689at2759"/>
<dbReference type="Pfam" id="PF03358">
    <property type="entry name" value="FMN_red"/>
    <property type="match status" value="1"/>
</dbReference>
<dbReference type="Gene3D" id="3.40.50.360">
    <property type="match status" value="2"/>
</dbReference>
<dbReference type="InterPro" id="IPR008254">
    <property type="entry name" value="Flavodoxin/NO_synth"/>
</dbReference>
<reference evidence="3 4" key="1">
    <citation type="journal article" date="2013" name="Curr. Biol.">
        <title>The Genome of the Foraminiferan Reticulomyxa filosa.</title>
        <authorList>
            <person name="Glockner G."/>
            <person name="Hulsmann N."/>
            <person name="Schleicher M."/>
            <person name="Noegel A.A."/>
            <person name="Eichinger L."/>
            <person name="Gallinger C."/>
            <person name="Pawlowski J."/>
            <person name="Sierra R."/>
            <person name="Euteneuer U."/>
            <person name="Pillet L."/>
            <person name="Moustafa A."/>
            <person name="Platzer M."/>
            <person name="Groth M."/>
            <person name="Szafranski K."/>
            <person name="Schliwa M."/>
        </authorList>
    </citation>
    <scope>NUCLEOTIDE SEQUENCE [LARGE SCALE GENOMIC DNA]</scope>
</reference>
<dbReference type="EMBL" id="ASPP01020001">
    <property type="protein sequence ID" value="ETO14497.1"/>
    <property type="molecule type" value="Genomic_DNA"/>
</dbReference>
<gene>
    <name evidence="3" type="ORF">RFI_22857</name>
</gene>
<dbReference type="AlphaFoldDB" id="X6MM35"/>
<dbReference type="Proteomes" id="UP000023152">
    <property type="component" value="Unassembled WGS sequence"/>
</dbReference>
<proteinExistence type="inferred from homology"/>
<feature type="domain" description="Flavodoxin-like" evidence="2">
    <location>
        <begin position="1"/>
        <end position="176"/>
    </location>
</feature>
<dbReference type="NCBIfam" id="NF002999">
    <property type="entry name" value="PRK03767.1"/>
    <property type="match status" value="1"/>
</dbReference>
<dbReference type="SUPFAM" id="SSF52218">
    <property type="entry name" value="Flavoproteins"/>
    <property type="match status" value="1"/>
</dbReference>
<name>X6MM35_RETFI</name>
<comment type="similarity">
    <text evidence="1">Belongs to the WrbA family.</text>
</comment>
<dbReference type="InterPro" id="IPR005025">
    <property type="entry name" value="FMN_Rdtase-like_dom"/>
</dbReference>
<dbReference type="NCBIfam" id="TIGR01755">
    <property type="entry name" value="flav_wrbA"/>
    <property type="match status" value="1"/>
</dbReference>
<dbReference type="PROSITE" id="PS50902">
    <property type="entry name" value="FLAVODOXIN_LIKE"/>
    <property type="match status" value="1"/>
</dbReference>
<dbReference type="InterPro" id="IPR029039">
    <property type="entry name" value="Flavoprotein-like_sf"/>
</dbReference>
<dbReference type="FunFam" id="3.40.50.360:FF:000001">
    <property type="entry name" value="NAD(P)H dehydrogenase (Quinone) FQR1-like"/>
    <property type="match status" value="1"/>
</dbReference>
<dbReference type="GO" id="GO:0010181">
    <property type="term" value="F:FMN binding"/>
    <property type="evidence" value="ECO:0007669"/>
    <property type="project" value="InterPro"/>
</dbReference>
<accession>X6MM35</accession>
<dbReference type="PANTHER" id="PTHR30546:SF23">
    <property type="entry name" value="FLAVOPROTEIN-LIKE PROTEIN YCP4-RELATED"/>
    <property type="match status" value="1"/>
</dbReference>